<organism evidence="2 3">
    <name type="scientific">Blyttiomyces helicus</name>
    <dbReference type="NCBI Taxonomy" id="388810"/>
    <lineage>
        <taxon>Eukaryota</taxon>
        <taxon>Fungi</taxon>
        <taxon>Fungi incertae sedis</taxon>
        <taxon>Chytridiomycota</taxon>
        <taxon>Chytridiomycota incertae sedis</taxon>
        <taxon>Chytridiomycetes</taxon>
        <taxon>Chytridiomycetes incertae sedis</taxon>
        <taxon>Blyttiomyces</taxon>
    </lineage>
</organism>
<dbReference type="EMBL" id="KZ996681">
    <property type="protein sequence ID" value="RKO88484.1"/>
    <property type="molecule type" value="Genomic_DNA"/>
</dbReference>
<evidence type="ECO:0000313" key="3">
    <source>
        <dbReference type="Proteomes" id="UP000269721"/>
    </source>
</evidence>
<dbReference type="Gene3D" id="3.80.10.10">
    <property type="entry name" value="Ribonuclease Inhibitor"/>
    <property type="match status" value="1"/>
</dbReference>
<evidence type="ECO:0000313" key="2">
    <source>
        <dbReference type="EMBL" id="RKO88484.1"/>
    </source>
</evidence>
<gene>
    <name evidence="2" type="ORF">BDK51DRAFT_44875</name>
</gene>
<evidence type="ECO:0000256" key="1">
    <source>
        <dbReference type="SAM" id="MobiDB-lite"/>
    </source>
</evidence>
<protein>
    <submittedName>
        <fullName evidence="2">Uncharacterized protein</fullName>
    </submittedName>
</protein>
<reference evidence="3" key="1">
    <citation type="journal article" date="2018" name="Nat. Microbiol.">
        <title>Leveraging single-cell genomics to expand the fungal tree of life.</title>
        <authorList>
            <person name="Ahrendt S.R."/>
            <person name="Quandt C.A."/>
            <person name="Ciobanu D."/>
            <person name="Clum A."/>
            <person name="Salamov A."/>
            <person name="Andreopoulos B."/>
            <person name="Cheng J.F."/>
            <person name="Woyke T."/>
            <person name="Pelin A."/>
            <person name="Henrissat B."/>
            <person name="Reynolds N.K."/>
            <person name="Benny G.L."/>
            <person name="Smith M.E."/>
            <person name="James T.Y."/>
            <person name="Grigoriev I.V."/>
        </authorList>
    </citation>
    <scope>NUCLEOTIDE SEQUENCE [LARGE SCALE GENOMIC DNA]</scope>
</reference>
<keyword evidence="3" id="KW-1185">Reference proteome</keyword>
<feature type="region of interest" description="Disordered" evidence="1">
    <location>
        <begin position="54"/>
        <end position="75"/>
    </location>
</feature>
<dbReference type="InterPro" id="IPR032675">
    <property type="entry name" value="LRR_dom_sf"/>
</dbReference>
<dbReference type="Proteomes" id="UP000269721">
    <property type="component" value="Unassembled WGS sequence"/>
</dbReference>
<name>A0A4P9W7W9_9FUNG</name>
<dbReference type="OrthoDB" id="10257471at2759"/>
<dbReference type="SUPFAM" id="SSF52047">
    <property type="entry name" value="RNI-like"/>
    <property type="match status" value="1"/>
</dbReference>
<proteinExistence type="predicted"/>
<sequence>MKEDGSQKDREEEWTKSQAKKHTNIVIATYSATTGRIPCRFTSFHRPDRLAWPVSGQKTLRRPKSLSPSQTHPPSDLLPLEANLISWVRELGCQPSAPLDKATAPCSPPAASCSAFFSRSFPAFDLDRGPQLFRIIQVLLSGENGTTVAASMQFAREMVIGDSDGEGNSKPKVIGRERGTSLNADLIASSLIARLGPLLLPRLTDAFLEAVWSLSVLLSLPGQAEKAEDPDSEGLICSEYERGERNGKPIRVVFDRRSLVGTGYSLPGFWTAGLSPPLPDSKILADLKQFPAVLHLISEVSDSAVTVSLGLSNLSVCEVPLLRRKLAVSLGLPNLPHPLLRDRVRILRFLQPLDGKKRPAALQALWENPVLLTYDALVKFERAAAIRVGGDATRADQVRMLTIDIKLRDGWSLPFLPRLVRRLMLQEPLRFHRRRVHWRGRAPQSLCIRPLRGTSKWPSLNDGSLAAYSANCLQLVRVDLSDSIVTDTVVMDLLALCLTIQELDLTRTDITAITILALKDYWPLTFLRVGFNGRLFKDQSDAEMATLIRLRGSHLERLALGSDTYVMSAALALVLLDTCPRLAALMIYGATPEDVLVRLASRLPNLRSLAVAETDVECRLVIKRLAVPRSIEAWRFNTWGKKEEERKYFEREAPGPVLAPEKAATAVHMHHLRVLEVIGLKQHVSRHRGKLDKNGSDLFVGQCQLLCLGRDFIFNFSALVSSSWTKPPVP</sequence>
<dbReference type="AlphaFoldDB" id="A0A4P9W7W9"/>
<accession>A0A4P9W7W9</accession>